<sequence length="124" mass="14148">MEWLRKSQFGKAAFLRDDEGTSHTHRAHLDAYEPPVEHPEFSRRGLHNITTYKLTNISKDQLRHYQVTLHCIMQGRNVCRGSVASHEAMLLAYLVFEIQYAKAAYSPPDFTCSSPNSISQPTPT</sequence>
<evidence type="ECO:0000313" key="1">
    <source>
        <dbReference type="EMBL" id="KAK5697416.1"/>
    </source>
</evidence>
<gene>
    <name evidence="1" type="ORF">LTR97_007554</name>
</gene>
<comment type="caution">
    <text evidence="1">The sequence shown here is derived from an EMBL/GenBank/DDBJ whole genome shotgun (WGS) entry which is preliminary data.</text>
</comment>
<dbReference type="Proteomes" id="UP001310594">
    <property type="component" value="Unassembled WGS sequence"/>
</dbReference>
<reference evidence="1" key="1">
    <citation type="submission" date="2023-08" db="EMBL/GenBank/DDBJ databases">
        <title>Black Yeasts Isolated from many extreme environments.</title>
        <authorList>
            <person name="Coleine C."/>
            <person name="Stajich J.E."/>
            <person name="Selbmann L."/>
        </authorList>
    </citation>
    <scope>NUCLEOTIDE SEQUENCE</scope>
    <source>
        <strain evidence="1">CCFEE 5810</strain>
    </source>
</reference>
<proteinExistence type="predicted"/>
<name>A0AAN7ZMV4_9PEZI</name>
<dbReference type="EMBL" id="JAVRQU010000011">
    <property type="protein sequence ID" value="KAK5697416.1"/>
    <property type="molecule type" value="Genomic_DNA"/>
</dbReference>
<organism evidence="1 2">
    <name type="scientific">Elasticomyces elasticus</name>
    <dbReference type="NCBI Taxonomy" id="574655"/>
    <lineage>
        <taxon>Eukaryota</taxon>
        <taxon>Fungi</taxon>
        <taxon>Dikarya</taxon>
        <taxon>Ascomycota</taxon>
        <taxon>Pezizomycotina</taxon>
        <taxon>Dothideomycetes</taxon>
        <taxon>Dothideomycetidae</taxon>
        <taxon>Mycosphaerellales</taxon>
        <taxon>Teratosphaeriaceae</taxon>
        <taxon>Elasticomyces</taxon>
    </lineage>
</organism>
<accession>A0AAN7ZMV4</accession>
<dbReference type="AlphaFoldDB" id="A0AAN7ZMV4"/>
<evidence type="ECO:0000313" key="2">
    <source>
        <dbReference type="Proteomes" id="UP001310594"/>
    </source>
</evidence>
<protein>
    <submittedName>
        <fullName evidence="1">Uncharacterized protein</fullName>
    </submittedName>
</protein>